<evidence type="ECO:0000313" key="2">
    <source>
        <dbReference type="EMBL" id="KOY82801.1"/>
    </source>
</evidence>
<reference evidence="2 3" key="1">
    <citation type="submission" date="2015-07" db="EMBL/GenBank/DDBJ databases">
        <title>Genome sequencing project for genomic taxonomy and phylogenomics of Bacillus-like bacteria.</title>
        <authorList>
            <person name="Liu B."/>
            <person name="Wang J."/>
            <person name="Zhu Y."/>
            <person name="Liu G."/>
            <person name="Chen Q."/>
            <person name="Chen Z."/>
            <person name="Che J."/>
            <person name="Ge C."/>
            <person name="Shi H."/>
            <person name="Pan Z."/>
            <person name="Liu X."/>
        </authorList>
    </citation>
    <scope>NUCLEOTIDE SEQUENCE [LARGE SCALE GENOMIC DNA]</scope>
    <source>
        <strain evidence="2 3">DSM 54</strain>
    </source>
</reference>
<proteinExistence type="predicted"/>
<feature type="compositionally biased region" description="Polar residues" evidence="1">
    <location>
        <begin position="29"/>
        <end position="47"/>
    </location>
</feature>
<protein>
    <submittedName>
        <fullName evidence="2">Uncharacterized protein</fullName>
    </submittedName>
</protein>
<keyword evidence="3" id="KW-1185">Reference proteome</keyword>
<evidence type="ECO:0000313" key="3">
    <source>
        <dbReference type="Proteomes" id="UP000037977"/>
    </source>
</evidence>
<dbReference type="EMBL" id="LGCI01000005">
    <property type="protein sequence ID" value="KOY82801.1"/>
    <property type="molecule type" value="Genomic_DNA"/>
</dbReference>
<evidence type="ECO:0000256" key="1">
    <source>
        <dbReference type="SAM" id="MobiDB-lite"/>
    </source>
</evidence>
<dbReference type="OrthoDB" id="1957063at2"/>
<dbReference type="AlphaFoldDB" id="A0A0N0CW78"/>
<accession>A0A0N0CW78</accession>
<sequence>MKITSLSQLETKPVYTTAKHQQKERSAYGTETYSHSQAANPLSNYTPNEVGKQATVQSAPLYLNNLATPDWDIIPTKGKQAPPPDELIAQMKDIVLKNVLADKTTPIRQIEVLLAQYISPVSPDRKALYQKAMKAIKQFEAEKKENATPLGELSLVTHLNNMDFGTEKNIAMSANGIIKPVMNSLGGYDYEVVVGGQTLLTSTNGNWDYVMTPAEQQKRDEFYKIYWSFVDQARNE</sequence>
<dbReference type="RefSeq" id="WP_053994040.1">
    <property type="nucleotide sequence ID" value="NZ_CP065643.1"/>
</dbReference>
<feature type="region of interest" description="Disordered" evidence="1">
    <location>
        <begin position="14"/>
        <end position="48"/>
    </location>
</feature>
<dbReference type="Proteomes" id="UP000037977">
    <property type="component" value="Unassembled WGS sequence"/>
</dbReference>
<gene>
    <name evidence="2" type="ORF">ADM90_05610</name>
</gene>
<organism evidence="2 3">
    <name type="scientific">Lysinibacillus macroides</name>
    <dbReference type="NCBI Taxonomy" id="33935"/>
    <lineage>
        <taxon>Bacteria</taxon>
        <taxon>Bacillati</taxon>
        <taxon>Bacillota</taxon>
        <taxon>Bacilli</taxon>
        <taxon>Bacillales</taxon>
        <taxon>Bacillaceae</taxon>
        <taxon>Lysinibacillus</taxon>
    </lineage>
</organism>
<comment type="caution">
    <text evidence="2">The sequence shown here is derived from an EMBL/GenBank/DDBJ whole genome shotgun (WGS) entry which is preliminary data.</text>
</comment>
<dbReference type="PATRIC" id="fig|33935.3.peg.542"/>
<name>A0A0N0CW78_9BACI</name>